<dbReference type="SUPFAM" id="SSF53098">
    <property type="entry name" value="Ribonuclease H-like"/>
    <property type="match status" value="1"/>
</dbReference>
<dbReference type="Pfam" id="PF05699">
    <property type="entry name" value="Dimer_Tnp_hAT"/>
    <property type="match status" value="1"/>
</dbReference>
<feature type="compositionally biased region" description="Basic residues" evidence="2">
    <location>
        <begin position="435"/>
        <end position="445"/>
    </location>
</feature>
<feature type="region of interest" description="Disordered" evidence="2">
    <location>
        <begin position="604"/>
        <end position="672"/>
    </location>
</feature>
<name>A0ABD3IPG9_EUCGL</name>
<feature type="transmembrane region" description="Helical" evidence="3">
    <location>
        <begin position="259"/>
        <end position="277"/>
    </location>
</feature>
<feature type="transmembrane region" description="Helical" evidence="3">
    <location>
        <begin position="190"/>
        <end position="213"/>
    </location>
</feature>
<keyword evidence="1" id="KW-0677">Repeat</keyword>
<feature type="compositionally biased region" description="Polar residues" evidence="2">
    <location>
        <begin position="641"/>
        <end position="668"/>
    </location>
</feature>
<dbReference type="EMBL" id="JBJKBG010000011">
    <property type="protein sequence ID" value="KAL3716116.1"/>
    <property type="molecule type" value="Genomic_DNA"/>
</dbReference>
<accession>A0ABD3IPG9</accession>
<feature type="domain" description="HAT C-terminal dimerisation" evidence="4">
    <location>
        <begin position="16"/>
        <end position="62"/>
    </location>
</feature>
<dbReference type="Proteomes" id="UP001634007">
    <property type="component" value="Unassembled WGS sequence"/>
</dbReference>
<dbReference type="InterPro" id="IPR012337">
    <property type="entry name" value="RNaseH-like_sf"/>
</dbReference>
<dbReference type="PANTHER" id="PTHR22872:SF2">
    <property type="entry name" value="INHIBITOR OF BRUTON TYROSINE KINASE"/>
    <property type="match status" value="1"/>
</dbReference>
<gene>
    <name evidence="5" type="ORF">ACJRO7_007826</name>
</gene>
<keyword evidence="3" id="KW-0472">Membrane</keyword>
<dbReference type="Gene3D" id="2.130.10.30">
    <property type="entry name" value="Regulator of chromosome condensation 1/beta-lactamase-inhibitor protein II"/>
    <property type="match status" value="2"/>
</dbReference>
<dbReference type="InterPro" id="IPR008906">
    <property type="entry name" value="HATC_C_dom"/>
</dbReference>
<reference evidence="5 6" key="1">
    <citation type="submission" date="2024-11" db="EMBL/GenBank/DDBJ databases">
        <title>Chromosome-level genome assembly of Eucalyptus globulus Labill. provides insights into its genome evolution.</title>
        <authorList>
            <person name="Li X."/>
        </authorList>
    </citation>
    <scope>NUCLEOTIDE SEQUENCE [LARGE SCALE GENOMIC DNA]</scope>
    <source>
        <strain evidence="5">CL2024</strain>
        <tissue evidence="5">Fresh tender leaves</tissue>
    </source>
</reference>
<feature type="region of interest" description="Disordered" evidence="2">
    <location>
        <begin position="419"/>
        <end position="452"/>
    </location>
</feature>
<dbReference type="AlphaFoldDB" id="A0ABD3IPG9"/>
<protein>
    <recommendedName>
        <fullName evidence="4">HAT C-terminal dimerisation domain-containing protein</fullName>
    </recommendedName>
</protein>
<keyword evidence="3" id="KW-1133">Transmembrane helix</keyword>
<keyword evidence="3" id="KW-0812">Transmembrane</keyword>
<evidence type="ECO:0000313" key="5">
    <source>
        <dbReference type="EMBL" id="KAL3716116.1"/>
    </source>
</evidence>
<evidence type="ECO:0000256" key="2">
    <source>
        <dbReference type="SAM" id="MobiDB-lite"/>
    </source>
</evidence>
<evidence type="ECO:0000256" key="3">
    <source>
        <dbReference type="SAM" id="Phobius"/>
    </source>
</evidence>
<proteinExistence type="predicted"/>
<evidence type="ECO:0000259" key="4">
    <source>
        <dbReference type="Pfam" id="PF05699"/>
    </source>
</evidence>
<evidence type="ECO:0000256" key="1">
    <source>
        <dbReference type="ARBA" id="ARBA00022737"/>
    </source>
</evidence>
<dbReference type="SUPFAM" id="SSF50985">
    <property type="entry name" value="RCC1/BLIP-II"/>
    <property type="match status" value="1"/>
</dbReference>
<keyword evidence="6" id="KW-1185">Reference proteome</keyword>
<organism evidence="5 6">
    <name type="scientific">Eucalyptus globulus</name>
    <name type="common">Tasmanian blue gum</name>
    <dbReference type="NCBI Taxonomy" id="34317"/>
    <lineage>
        <taxon>Eukaryota</taxon>
        <taxon>Viridiplantae</taxon>
        <taxon>Streptophyta</taxon>
        <taxon>Embryophyta</taxon>
        <taxon>Tracheophyta</taxon>
        <taxon>Spermatophyta</taxon>
        <taxon>Magnoliopsida</taxon>
        <taxon>eudicotyledons</taxon>
        <taxon>Gunneridae</taxon>
        <taxon>Pentapetalae</taxon>
        <taxon>rosids</taxon>
        <taxon>malvids</taxon>
        <taxon>Myrtales</taxon>
        <taxon>Myrtaceae</taxon>
        <taxon>Myrtoideae</taxon>
        <taxon>Eucalypteae</taxon>
        <taxon>Eucalyptus</taxon>
    </lineage>
</organism>
<evidence type="ECO:0000313" key="6">
    <source>
        <dbReference type="Proteomes" id="UP001634007"/>
    </source>
</evidence>
<dbReference type="InterPro" id="IPR051625">
    <property type="entry name" value="Signaling_Regulatory_Domain"/>
</dbReference>
<dbReference type="PANTHER" id="PTHR22872">
    <property type="entry name" value="BTK-BINDING PROTEIN-RELATED"/>
    <property type="match status" value="1"/>
</dbReference>
<dbReference type="InterPro" id="IPR009091">
    <property type="entry name" value="RCC1/BLIP-II"/>
</dbReference>
<comment type="caution">
    <text evidence="5">The sequence shown here is derived from an EMBL/GenBank/DDBJ whole genome shotgun (WGS) entry which is preliminary data.</text>
</comment>
<sequence length="746" mass="81854">MTSNPNLMSLFKKKIKKVIDFDFLMWWTITSLKYKILSLIAQDILFIPVTTVALESTFSTSGCASNTYFSLLASPITLPSDGFKDQLGYTSVDTRPTPRIVSTLKSKVVAVAAANKHTSVVSECGEVFTWGCNREGQLIAAAKYHTIVLGLDGEVYTWGHRLVTPRCVVVARNLKKSGSMPLKFHCKEQLHVVAIAAGILFSDCLRFFMVWLYSPCQRNIMSFSAGKYGSAAVTTTGDPPVPTRLHGLKKMTSVSVGETHLLIVASLSFILLIWKGLMKTIFFDDVKSNNALLTLEDSDAVHCPISSLKSLCEKAASESMKLSSSYACAVFPAIIDSEEEDGESEWVRMRCTSMDIEHASKQIHTLRKKLQQIETLDEKQSKGHSLDCQQMAELRIRSSLESSLVQLGVPVDIPSAKPSFLDPIRREGENAGVSKRQRRKNKKQARQVENASGFFHGDGEVSFLESSKDPGLSPVSEDKVVEAMKESSTIGKSEVGEVQKRKGSTVKKKNKKGGLSMFLSGALDDTPRNTALPPPSLPKIEGPAWGEAQFSKGFTSLRQILDEQKNKEILITSRAKLGDIADVKTDGRISLPSGPILVGRAFSSQASDAENGTPPWASSGAPPLMSRSSLRDIQMQHGKQRQSLSHTPKTRTTGFAVTSRQGSPSDSAGMNRWFKPEVDAHSSILMIQIEEKAMKDLKRFYSSVKVVKSQSCPALGGANTFFPSCTFVNSAVQIDVVYNFFFWSVT</sequence>